<feature type="domain" description="L,D-TPase catalytic" evidence="9">
    <location>
        <begin position="323"/>
        <end position="447"/>
    </location>
</feature>
<evidence type="ECO:0000256" key="8">
    <source>
        <dbReference type="SAM" id="SignalP"/>
    </source>
</evidence>
<evidence type="ECO:0000256" key="3">
    <source>
        <dbReference type="ARBA" id="ARBA00022960"/>
    </source>
</evidence>
<evidence type="ECO:0000313" key="11">
    <source>
        <dbReference type="Proteomes" id="UP000709351"/>
    </source>
</evidence>
<gene>
    <name evidence="10" type="ORF">HXM93_07685</name>
</gene>
<dbReference type="InterPro" id="IPR005490">
    <property type="entry name" value="LD_TPept_cat_dom"/>
</dbReference>
<evidence type="ECO:0000256" key="2">
    <source>
        <dbReference type="ARBA" id="ARBA00022679"/>
    </source>
</evidence>
<dbReference type="SUPFAM" id="SSF141523">
    <property type="entry name" value="L,D-transpeptidase catalytic domain-like"/>
    <property type="match status" value="1"/>
</dbReference>
<evidence type="ECO:0000256" key="1">
    <source>
        <dbReference type="ARBA" id="ARBA00004752"/>
    </source>
</evidence>
<dbReference type="GO" id="GO:0008360">
    <property type="term" value="P:regulation of cell shape"/>
    <property type="evidence" value="ECO:0007669"/>
    <property type="project" value="UniProtKB-UniRule"/>
</dbReference>
<keyword evidence="8" id="KW-0732">Signal</keyword>
<dbReference type="InterPro" id="IPR038063">
    <property type="entry name" value="Transpep_catalytic_dom"/>
</dbReference>
<accession>A0A930DQQ1</accession>
<evidence type="ECO:0000256" key="7">
    <source>
        <dbReference type="SAM" id="MobiDB-lite"/>
    </source>
</evidence>
<dbReference type="Gene3D" id="2.40.440.10">
    <property type="entry name" value="L,D-transpeptidase catalytic domain-like"/>
    <property type="match status" value="1"/>
</dbReference>
<dbReference type="GO" id="GO:0018104">
    <property type="term" value="P:peptidoglycan-protein cross-linking"/>
    <property type="evidence" value="ECO:0007669"/>
    <property type="project" value="TreeGrafter"/>
</dbReference>
<evidence type="ECO:0000256" key="6">
    <source>
        <dbReference type="PROSITE-ProRule" id="PRU01373"/>
    </source>
</evidence>
<dbReference type="PANTHER" id="PTHR30582:SF2">
    <property type="entry name" value="L,D-TRANSPEPTIDASE YCIB-RELATED"/>
    <property type="match status" value="1"/>
</dbReference>
<evidence type="ECO:0000313" key="10">
    <source>
        <dbReference type="EMBL" id="MBF1284391.1"/>
    </source>
</evidence>
<name>A0A930DQQ1_9FIRM</name>
<comment type="caution">
    <text evidence="10">The sequence shown here is derived from an EMBL/GenBank/DDBJ whole genome shotgun (WGS) entry which is preliminary data.</text>
</comment>
<dbReference type="SUPFAM" id="SSF69360">
    <property type="entry name" value="Cell wall binding repeat"/>
    <property type="match status" value="1"/>
</dbReference>
<comment type="pathway">
    <text evidence="1 6">Cell wall biogenesis; peptidoglycan biosynthesis.</text>
</comment>
<reference evidence="10" key="1">
    <citation type="submission" date="2020-04" db="EMBL/GenBank/DDBJ databases">
        <title>Deep metagenomics examines the oral microbiome during advanced dental caries in children, revealing novel taxa and co-occurrences with host molecules.</title>
        <authorList>
            <person name="Baker J.L."/>
            <person name="Morton J.T."/>
            <person name="Dinis M."/>
            <person name="Alvarez R."/>
            <person name="Tran N.C."/>
            <person name="Knight R."/>
            <person name="Edlund A."/>
        </authorList>
    </citation>
    <scope>NUCLEOTIDE SEQUENCE</scope>
    <source>
        <strain evidence="10">JCVI_24_bin.2</strain>
    </source>
</reference>
<keyword evidence="2" id="KW-0808">Transferase</keyword>
<proteinExistence type="predicted"/>
<feature type="signal peptide" evidence="8">
    <location>
        <begin position="1"/>
        <end position="26"/>
    </location>
</feature>
<feature type="compositionally biased region" description="Basic and acidic residues" evidence="7">
    <location>
        <begin position="486"/>
        <end position="499"/>
    </location>
</feature>
<feature type="chain" id="PRO_5037127504" evidence="8">
    <location>
        <begin position="27"/>
        <end position="510"/>
    </location>
</feature>
<organism evidence="10 11">
    <name type="scientific">Oribacterium parvum</name>
    <dbReference type="NCBI Taxonomy" id="1501329"/>
    <lineage>
        <taxon>Bacteria</taxon>
        <taxon>Bacillati</taxon>
        <taxon>Bacillota</taxon>
        <taxon>Clostridia</taxon>
        <taxon>Lachnospirales</taxon>
        <taxon>Lachnospiraceae</taxon>
        <taxon>Oribacterium</taxon>
    </lineage>
</organism>
<dbReference type="GO" id="GO:0071972">
    <property type="term" value="F:peptidoglycan L,D-transpeptidase activity"/>
    <property type="evidence" value="ECO:0007669"/>
    <property type="project" value="TreeGrafter"/>
</dbReference>
<sequence length="510" mass="56875">MNKAKKLAALSILLSLTLSQPFLALADTPVSSDTQGTETQSETISIGPGQSLGNNSIEESGQAANTVSDGSFEHTELNVDSIRPFMTTPHDADVAEDPVLNLVPLATYYIYNSAGDRIDYGYTQDNQSFTFSPEGFKRILMEHQNVGRWYYRTYTTEGAWGPWAASGETTPDRGTVTAIMVRVKGYTHKFGEVYYRAVLNDGTVTDWAKSGEACGSIGSGKYIVGLKITLWNNNTAFSGRRGRALDNAYEEGIYFEENEAKYRLASGEAYTGFAFDSDSNQYYFENGVAQKGWKRVDGYKLYFNEQGILQKDLEPIMGRPGSYVIRINKATRTLYVMAKDESGNFTIPYKSLMCSTGTETPLGSFKIYEKYRWHFMHKDCYTQFLSRFYKGFIIHSLLYERADARSFDAINYNFMDQAISGGCIRLKAIDSAWVYENCKNGTPVIIYSDAWDKGPVEKDAIMQAIPREQNYDPTDATVVGQQSAEDAAKEASAKKEAAKEAANNLIEPNA</sequence>
<dbReference type="GO" id="GO:0071555">
    <property type="term" value="P:cell wall organization"/>
    <property type="evidence" value="ECO:0007669"/>
    <property type="project" value="UniProtKB-UniRule"/>
</dbReference>
<evidence type="ECO:0000256" key="4">
    <source>
        <dbReference type="ARBA" id="ARBA00022984"/>
    </source>
</evidence>
<dbReference type="PROSITE" id="PS52029">
    <property type="entry name" value="LD_TPASE"/>
    <property type="match status" value="1"/>
</dbReference>
<evidence type="ECO:0000259" key="9">
    <source>
        <dbReference type="PROSITE" id="PS52029"/>
    </source>
</evidence>
<dbReference type="GO" id="GO:0005576">
    <property type="term" value="C:extracellular region"/>
    <property type="evidence" value="ECO:0007669"/>
    <property type="project" value="TreeGrafter"/>
</dbReference>
<feature type="region of interest" description="Disordered" evidence="7">
    <location>
        <begin position="29"/>
        <end position="67"/>
    </location>
</feature>
<keyword evidence="5 6" id="KW-0961">Cell wall biogenesis/degradation</keyword>
<dbReference type="PANTHER" id="PTHR30582">
    <property type="entry name" value="L,D-TRANSPEPTIDASE"/>
    <property type="match status" value="1"/>
</dbReference>
<dbReference type="EMBL" id="JABZRD010000499">
    <property type="protein sequence ID" value="MBF1284391.1"/>
    <property type="molecule type" value="Genomic_DNA"/>
</dbReference>
<feature type="active site" description="Nucleophile" evidence="6">
    <location>
        <position position="423"/>
    </location>
</feature>
<protein>
    <submittedName>
        <fullName evidence="10">L,D-transpeptidase family protein</fullName>
    </submittedName>
</protein>
<feature type="region of interest" description="Disordered" evidence="7">
    <location>
        <begin position="480"/>
        <end position="510"/>
    </location>
</feature>
<dbReference type="InterPro" id="IPR050979">
    <property type="entry name" value="LD-transpeptidase"/>
</dbReference>
<keyword evidence="3 6" id="KW-0133">Cell shape</keyword>
<dbReference type="Pfam" id="PF03734">
    <property type="entry name" value="YkuD"/>
    <property type="match status" value="1"/>
</dbReference>
<evidence type="ECO:0000256" key="5">
    <source>
        <dbReference type="ARBA" id="ARBA00023316"/>
    </source>
</evidence>
<dbReference type="Gene3D" id="2.10.270.10">
    <property type="entry name" value="Cholin Binding"/>
    <property type="match status" value="1"/>
</dbReference>
<dbReference type="CDD" id="cd16913">
    <property type="entry name" value="YkuD_like"/>
    <property type="match status" value="1"/>
</dbReference>
<feature type="active site" description="Proton donor/acceptor" evidence="6">
    <location>
        <position position="395"/>
    </location>
</feature>
<dbReference type="GO" id="GO:0016740">
    <property type="term" value="F:transferase activity"/>
    <property type="evidence" value="ECO:0007669"/>
    <property type="project" value="UniProtKB-KW"/>
</dbReference>
<dbReference type="Proteomes" id="UP000709351">
    <property type="component" value="Unassembled WGS sequence"/>
</dbReference>
<keyword evidence="4 6" id="KW-0573">Peptidoglycan synthesis</keyword>
<feature type="compositionally biased region" description="Polar residues" evidence="7">
    <location>
        <begin position="29"/>
        <end position="44"/>
    </location>
</feature>
<dbReference type="AlphaFoldDB" id="A0A930DQQ1"/>
<feature type="compositionally biased region" description="Polar residues" evidence="7">
    <location>
        <begin position="51"/>
        <end position="67"/>
    </location>
</feature>